<protein>
    <submittedName>
        <fullName evidence="3">Copper amine oxidase family protein</fullName>
    </submittedName>
</protein>
<accession>R4KH69</accession>
<dbReference type="Pfam" id="PF07833">
    <property type="entry name" value="Cu_amine_oxidN1"/>
    <property type="match status" value="1"/>
</dbReference>
<dbReference type="Gene3D" id="3.30.457.10">
    <property type="entry name" value="Copper amine oxidase-like, N-terminal domain"/>
    <property type="match status" value="1"/>
</dbReference>
<evidence type="ECO:0000313" key="4">
    <source>
        <dbReference type="Proteomes" id="UP000013520"/>
    </source>
</evidence>
<dbReference type="eggNOG" id="COG0666">
    <property type="taxonomic scope" value="Bacteria"/>
</dbReference>
<dbReference type="InterPro" id="IPR036582">
    <property type="entry name" value="Mao_N_sf"/>
</dbReference>
<dbReference type="AlphaFoldDB" id="R4KH69"/>
<dbReference type="OrthoDB" id="1811406at2"/>
<feature type="chain" id="PRO_5004374672" evidence="1">
    <location>
        <begin position="27"/>
        <end position="316"/>
    </location>
</feature>
<keyword evidence="4" id="KW-1185">Reference proteome</keyword>
<name>R4KH69_9FIRM</name>
<dbReference type="HOGENOM" id="CLU_879194_0_0_9"/>
<reference evidence="3 4" key="1">
    <citation type="submission" date="2012-01" db="EMBL/GenBank/DDBJ databases">
        <title>Complete sequence of Desulfotomaculum gibsoniae DSM 7213.</title>
        <authorList>
            <consortium name="US DOE Joint Genome Institute"/>
            <person name="Lucas S."/>
            <person name="Han J."/>
            <person name="Lapidus A."/>
            <person name="Cheng J.-F."/>
            <person name="Goodwin L."/>
            <person name="Pitluck S."/>
            <person name="Peters L."/>
            <person name="Ovchinnikova G."/>
            <person name="Teshima H."/>
            <person name="Detter J.C."/>
            <person name="Han C."/>
            <person name="Tapia R."/>
            <person name="Land M."/>
            <person name="Hauser L."/>
            <person name="Kyrpides N."/>
            <person name="Ivanova N."/>
            <person name="Pagani I."/>
            <person name="Parshina S."/>
            <person name="Plugge C."/>
            <person name="Muyzer G."/>
            <person name="Kuever J."/>
            <person name="Ivanova A."/>
            <person name="Nazina T."/>
            <person name="Klenk H.-P."/>
            <person name="Brambilla E."/>
            <person name="Spring S."/>
            <person name="Stams A.F."/>
            <person name="Woyke T."/>
        </authorList>
    </citation>
    <scope>NUCLEOTIDE SEQUENCE [LARGE SCALE GENOMIC DNA]</scope>
    <source>
        <strain evidence="3 4">DSM 7213</strain>
    </source>
</reference>
<dbReference type="EMBL" id="CP003273">
    <property type="protein sequence ID" value="AGL02523.1"/>
    <property type="molecule type" value="Genomic_DNA"/>
</dbReference>
<feature type="domain" description="Copper amine oxidase-like N-terminal" evidence="2">
    <location>
        <begin position="34"/>
        <end position="91"/>
    </location>
</feature>
<dbReference type="RefSeq" id="WP_006520601.1">
    <property type="nucleotide sequence ID" value="NC_021184.1"/>
</dbReference>
<proteinExistence type="predicted"/>
<organism evidence="3 4">
    <name type="scientific">Desulfoscipio gibsoniae DSM 7213</name>
    <dbReference type="NCBI Taxonomy" id="767817"/>
    <lineage>
        <taxon>Bacteria</taxon>
        <taxon>Bacillati</taxon>
        <taxon>Bacillota</taxon>
        <taxon>Clostridia</taxon>
        <taxon>Eubacteriales</taxon>
        <taxon>Desulfallaceae</taxon>
        <taxon>Desulfoscipio</taxon>
    </lineage>
</organism>
<evidence type="ECO:0000259" key="2">
    <source>
        <dbReference type="Pfam" id="PF07833"/>
    </source>
</evidence>
<keyword evidence="1" id="KW-0732">Signal</keyword>
<feature type="signal peptide" evidence="1">
    <location>
        <begin position="1"/>
        <end position="26"/>
    </location>
</feature>
<dbReference type="Proteomes" id="UP000013520">
    <property type="component" value="Chromosome"/>
</dbReference>
<sequence length="316" mass="35970">MFYMNKKFLLPLVATLILSINGPAFAVSPVRLLISGQEIKTDVPPQTVNGRIMVPVRVVSEYLGNTVNWDVNNNTVFIEPNKNTKIEVYLTKEEKAEKLKDILTSSARVIQSTLDDKDIGDAELAFGNCYADLHRDYTKFNTLFSKEFLDNKTMPAIKEIDQAYISALKSVDYPGDPYDFGDKFAWETRMKHNLKIALEKFNHYISIGGRYYQISGVPASDKHQDPSTAYIIYDFPGQIDGQWVWGEGNNPTAKDMARIKIRQTIFGLISPTRPANGSTIEEGYIQKVLIKELGSSREEVDYLIKFYQDYQKTNFN</sequence>
<dbReference type="STRING" id="767817.Desgi_3168"/>
<dbReference type="InterPro" id="IPR012854">
    <property type="entry name" value="Cu_amine_oxidase-like_N"/>
</dbReference>
<evidence type="ECO:0000313" key="3">
    <source>
        <dbReference type="EMBL" id="AGL02523.1"/>
    </source>
</evidence>
<dbReference type="KEGG" id="dgi:Desgi_3168"/>
<dbReference type="SUPFAM" id="SSF55383">
    <property type="entry name" value="Copper amine oxidase, domain N"/>
    <property type="match status" value="1"/>
</dbReference>
<evidence type="ECO:0000256" key="1">
    <source>
        <dbReference type="SAM" id="SignalP"/>
    </source>
</evidence>
<gene>
    <name evidence="3" type="ORF">Desgi_3168</name>
</gene>